<proteinExistence type="predicted"/>
<comment type="caution">
    <text evidence="1">The sequence shown here is derived from an EMBL/GenBank/DDBJ whole genome shotgun (WGS) entry which is preliminary data.</text>
</comment>
<dbReference type="Proteomes" id="UP000485058">
    <property type="component" value="Unassembled WGS sequence"/>
</dbReference>
<accession>A0A6A0AAR8</accession>
<gene>
    <name evidence="1" type="ORF">HaLaN_28048</name>
</gene>
<organism evidence="1 2">
    <name type="scientific">Haematococcus lacustris</name>
    <name type="common">Green alga</name>
    <name type="synonym">Haematococcus pluvialis</name>
    <dbReference type="NCBI Taxonomy" id="44745"/>
    <lineage>
        <taxon>Eukaryota</taxon>
        <taxon>Viridiplantae</taxon>
        <taxon>Chlorophyta</taxon>
        <taxon>core chlorophytes</taxon>
        <taxon>Chlorophyceae</taxon>
        <taxon>CS clade</taxon>
        <taxon>Chlamydomonadales</taxon>
        <taxon>Haematococcaceae</taxon>
        <taxon>Haematococcus</taxon>
    </lineage>
</organism>
<reference evidence="1 2" key="1">
    <citation type="submission" date="2020-02" db="EMBL/GenBank/DDBJ databases">
        <title>Draft genome sequence of Haematococcus lacustris strain NIES-144.</title>
        <authorList>
            <person name="Morimoto D."/>
            <person name="Nakagawa S."/>
            <person name="Yoshida T."/>
            <person name="Sawayama S."/>
        </authorList>
    </citation>
    <scope>NUCLEOTIDE SEQUENCE [LARGE SCALE GENOMIC DNA]</scope>
    <source>
        <strain evidence="1 2">NIES-144</strain>
    </source>
</reference>
<keyword evidence="2" id="KW-1185">Reference proteome</keyword>
<protein>
    <submittedName>
        <fullName evidence="1">Uncharacterized protein</fullName>
    </submittedName>
</protein>
<dbReference type="EMBL" id="BLLF01004329">
    <property type="protein sequence ID" value="GFH29401.1"/>
    <property type="molecule type" value="Genomic_DNA"/>
</dbReference>
<dbReference type="AlphaFoldDB" id="A0A6A0AAR8"/>
<evidence type="ECO:0000313" key="1">
    <source>
        <dbReference type="EMBL" id="GFH29401.1"/>
    </source>
</evidence>
<name>A0A6A0AAR8_HAELA</name>
<sequence>MAQNPAQMQVQGNRSVLSWLCARSRSASLRDCRAECAARGVSGFSSETSCRAQACCKRGLPARPWQPSASANPVRMPS</sequence>
<evidence type="ECO:0000313" key="2">
    <source>
        <dbReference type="Proteomes" id="UP000485058"/>
    </source>
</evidence>